<dbReference type="EMBL" id="JAPHNI010000500">
    <property type="protein sequence ID" value="KAJ8110433.1"/>
    <property type="molecule type" value="Genomic_DNA"/>
</dbReference>
<reference evidence="1" key="1">
    <citation type="submission" date="2022-11" db="EMBL/GenBank/DDBJ databases">
        <title>Genome Sequence of Boeremia exigua.</title>
        <authorList>
            <person name="Buettner E."/>
        </authorList>
    </citation>
    <scope>NUCLEOTIDE SEQUENCE</scope>
    <source>
        <strain evidence="1">CU02</strain>
    </source>
</reference>
<organism evidence="1 2">
    <name type="scientific">Boeremia exigua</name>
    <dbReference type="NCBI Taxonomy" id="749465"/>
    <lineage>
        <taxon>Eukaryota</taxon>
        <taxon>Fungi</taxon>
        <taxon>Dikarya</taxon>
        <taxon>Ascomycota</taxon>
        <taxon>Pezizomycotina</taxon>
        <taxon>Dothideomycetes</taxon>
        <taxon>Pleosporomycetidae</taxon>
        <taxon>Pleosporales</taxon>
        <taxon>Pleosporineae</taxon>
        <taxon>Didymellaceae</taxon>
        <taxon>Boeremia</taxon>
    </lineage>
</organism>
<comment type="caution">
    <text evidence="1">The sequence shown here is derived from an EMBL/GenBank/DDBJ whole genome shotgun (WGS) entry which is preliminary data.</text>
</comment>
<gene>
    <name evidence="1" type="ORF">OPT61_g6720</name>
</gene>
<proteinExistence type="predicted"/>
<accession>A0ACC2I620</accession>
<evidence type="ECO:0000313" key="2">
    <source>
        <dbReference type="Proteomes" id="UP001153331"/>
    </source>
</evidence>
<evidence type="ECO:0000313" key="1">
    <source>
        <dbReference type="EMBL" id="KAJ8110433.1"/>
    </source>
</evidence>
<protein>
    <submittedName>
        <fullName evidence="1">Uncharacterized protein</fullName>
    </submittedName>
</protein>
<sequence>MGMIGVSDSKKKEVAALEKRQQKQADRARNRYQAVPAVFGQRYKGSSFTTSSATFTLHRPVHLRVMESRYGRDNIPPLPNEIHLHIARYVDRDDLPNYRLASKALAHIGKPELFSMITMRNTTASVSVIKDMLRGTGPNRALSKLVRTLVWDMNSWRVGTDVRDLHEWTRHCNQRAEEVDPDQAALYRELAANREHWEAYLSRLEEEGVAIREICDRFTYGHNKGQPIRFLFPNAQTVHLVQGVYQIKNWHVRLSQEPDMPPVTRPLSEWQGDALSEFTRGPLKLAAFAVASSATKWRLHGFTWEEFTSLCYSTRDQGTPENLISLKIRCCESLSLGFGLYNAHNVFQFLGRWPNLESLEFDQSGRYYSEETSRIVSMRTVQNTFEMARGLATRLGAKEVLVTWPKLRKLCLGYFDSSSTSLLSLVTRHSSTLRDLRLREIWLDDTYTDESSNQQTWQNVFRSIGVATNLDKVVLSDLFCNVSKETDTWDFNDKKLADAMAAWIMSGGKGFFQGSHEGV</sequence>
<dbReference type="Proteomes" id="UP001153331">
    <property type="component" value="Unassembled WGS sequence"/>
</dbReference>
<keyword evidence="2" id="KW-1185">Reference proteome</keyword>
<name>A0ACC2I620_9PLEO</name>